<keyword evidence="3" id="KW-1185">Reference proteome</keyword>
<evidence type="ECO:0000256" key="1">
    <source>
        <dbReference type="SAM" id="MobiDB-lite"/>
    </source>
</evidence>
<protein>
    <submittedName>
        <fullName evidence="2">Uncharacterized protein</fullName>
    </submittedName>
</protein>
<dbReference type="AlphaFoldDB" id="A0A1H4DYZ6"/>
<name>A0A1H4DYZ6_9RHOB</name>
<evidence type="ECO:0000313" key="3">
    <source>
        <dbReference type="Proteomes" id="UP000198703"/>
    </source>
</evidence>
<evidence type="ECO:0000313" key="2">
    <source>
        <dbReference type="EMBL" id="SEA77856.1"/>
    </source>
</evidence>
<gene>
    <name evidence="2" type="ORF">SAMN05444370_111119</name>
</gene>
<dbReference type="Proteomes" id="UP000198703">
    <property type="component" value="Unassembled WGS sequence"/>
</dbReference>
<sequence length="215" mass="22955">MTAETPRARLSRLPGDPVPLIGHNQGPPLDPGRSWRAHCWRTARAALVPRLPIEVIRRRVLRAQELGLAYPAYASILLGSGRDVVAFLFTAEALALRLTRTVALPADRVEKLRGLARCDRLLLTGPDHDPAAMAGALAAAHGVAFRGAGRGPAETASQAEGRRALRAVLDPLRLPGDAVVVVGARACERDWAEAARMAAFLSAQAYFEQPAAAAR</sequence>
<reference evidence="2 3" key="1">
    <citation type="submission" date="2016-10" db="EMBL/GenBank/DDBJ databases">
        <authorList>
            <person name="de Groot N.N."/>
        </authorList>
    </citation>
    <scope>NUCLEOTIDE SEQUENCE [LARGE SCALE GENOMIC DNA]</scope>
    <source>
        <strain evidence="2 3">DSM 15345</strain>
    </source>
</reference>
<dbReference type="RefSeq" id="WP_245731080.1">
    <property type="nucleotide sequence ID" value="NZ_FNQM01000011.1"/>
</dbReference>
<dbReference type="EMBL" id="FNQM01000011">
    <property type="protein sequence ID" value="SEA77856.1"/>
    <property type="molecule type" value="Genomic_DNA"/>
</dbReference>
<accession>A0A1H4DYZ6</accession>
<proteinExistence type="predicted"/>
<organism evidence="2 3">
    <name type="scientific">Rubrimonas cliftonensis</name>
    <dbReference type="NCBI Taxonomy" id="89524"/>
    <lineage>
        <taxon>Bacteria</taxon>
        <taxon>Pseudomonadati</taxon>
        <taxon>Pseudomonadota</taxon>
        <taxon>Alphaproteobacteria</taxon>
        <taxon>Rhodobacterales</taxon>
        <taxon>Paracoccaceae</taxon>
        <taxon>Rubrimonas</taxon>
    </lineage>
</organism>
<feature type="region of interest" description="Disordered" evidence="1">
    <location>
        <begin position="1"/>
        <end position="27"/>
    </location>
</feature>
<dbReference type="STRING" id="89524.SAMN05444370_111119"/>